<dbReference type="Gene3D" id="3.60.10.10">
    <property type="entry name" value="Endonuclease/exonuclease/phosphatase"/>
    <property type="match status" value="1"/>
</dbReference>
<evidence type="ECO:0000256" key="5">
    <source>
        <dbReference type="PIRSR" id="PIRSR604808-2"/>
    </source>
</evidence>
<evidence type="ECO:0000256" key="6">
    <source>
        <dbReference type="PIRSR" id="PIRSR604808-3"/>
    </source>
</evidence>
<evidence type="ECO:0000256" key="3">
    <source>
        <dbReference type="ARBA" id="ARBA00022801"/>
    </source>
</evidence>
<gene>
    <name evidence="8" type="ORF">PAXINDRAFT_54656</name>
</gene>
<dbReference type="GO" id="GO:0003906">
    <property type="term" value="F:DNA-(apurinic or apyrimidinic site) endonuclease activity"/>
    <property type="evidence" value="ECO:0007669"/>
    <property type="project" value="TreeGrafter"/>
</dbReference>
<feature type="domain" description="Endonuclease/exonuclease/phosphatase" evidence="7">
    <location>
        <begin position="15"/>
        <end position="239"/>
    </location>
</feature>
<reference evidence="8 9" key="1">
    <citation type="submission" date="2014-06" db="EMBL/GenBank/DDBJ databases">
        <authorList>
            <consortium name="DOE Joint Genome Institute"/>
            <person name="Kuo A."/>
            <person name="Kohler A."/>
            <person name="Nagy L.G."/>
            <person name="Floudas D."/>
            <person name="Copeland A."/>
            <person name="Barry K.W."/>
            <person name="Cichocki N."/>
            <person name="Veneault-Fourrey C."/>
            <person name="LaButti K."/>
            <person name="Lindquist E.A."/>
            <person name="Lipzen A."/>
            <person name="Lundell T."/>
            <person name="Morin E."/>
            <person name="Murat C."/>
            <person name="Sun H."/>
            <person name="Tunlid A."/>
            <person name="Henrissat B."/>
            <person name="Grigoriev I.V."/>
            <person name="Hibbett D.S."/>
            <person name="Martin F."/>
            <person name="Nordberg H.P."/>
            <person name="Cantor M.N."/>
            <person name="Hua S.X."/>
        </authorList>
    </citation>
    <scope>NUCLEOTIDE SEQUENCE [LARGE SCALE GENOMIC DNA]</scope>
    <source>
        <strain evidence="8 9">ATCC 200175</strain>
    </source>
</reference>
<dbReference type="PANTHER" id="PTHR22748:SF6">
    <property type="entry name" value="DNA-(APURINIC OR APYRIMIDINIC SITE) ENDONUCLEASE"/>
    <property type="match status" value="1"/>
</dbReference>
<feature type="site" description="Important for catalytic activity" evidence="6">
    <location>
        <position position="203"/>
    </location>
</feature>
<keyword evidence="3" id="KW-0378">Hydrolase</keyword>
<feature type="binding site" evidence="5">
    <location>
        <position position="142"/>
    </location>
    <ligand>
        <name>Mg(2+)</name>
        <dbReference type="ChEBI" id="CHEBI:18420"/>
        <label>1</label>
    </ligand>
</feature>
<evidence type="ECO:0000313" key="9">
    <source>
        <dbReference type="Proteomes" id="UP000053647"/>
    </source>
</evidence>
<reference evidence="9" key="2">
    <citation type="submission" date="2015-01" db="EMBL/GenBank/DDBJ databases">
        <title>Evolutionary Origins and Diversification of the Mycorrhizal Mutualists.</title>
        <authorList>
            <consortium name="DOE Joint Genome Institute"/>
            <consortium name="Mycorrhizal Genomics Consortium"/>
            <person name="Kohler A."/>
            <person name="Kuo A."/>
            <person name="Nagy L.G."/>
            <person name="Floudas D."/>
            <person name="Copeland A."/>
            <person name="Barry K.W."/>
            <person name="Cichocki N."/>
            <person name="Veneault-Fourrey C."/>
            <person name="LaButti K."/>
            <person name="Lindquist E.A."/>
            <person name="Lipzen A."/>
            <person name="Lundell T."/>
            <person name="Morin E."/>
            <person name="Murat C."/>
            <person name="Riley R."/>
            <person name="Ohm R."/>
            <person name="Sun H."/>
            <person name="Tunlid A."/>
            <person name="Henrissat B."/>
            <person name="Grigoriev I.V."/>
            <person name="Hibbett D.S."/>
            <person name="Martin F."/>
        </authorList>
    </citation>
    <scope>NUCLEOTIDE SEQUENCE [LARGE SCALE GENOMIC DNA]</scope>
    <source>
        <strain evidence="9">ATCC 200175</strain>
    </source>
</reference>
<dbReference type="GO" id="GO:0008081">
    <property type="term" value="F:phosphoric diester hydrolase activity"/>
    <property type="evidence" value="ECO:0007669"/>
    <property type="project" value="TreeGrafter"/>
</dbReference>
<feature type="non-terminal residue" evidence="8">
    <location>
        <position position="351"/>
    </location>
</feature>
<feature type="binding site" evidence="5">
    <location>
        <position position="140"/>
    </location>
    <ligand>
        <name>Mg(2+)</name>
        <dbReference type="ChEBI" id="CHEBI:18420"/>
        <label>1</label>
    </ligand>
</feature>
<dbReference type="SUPFAM" id="SSF56219">
    <property type="entry name" value="DNase I-like"/>
    <property type="match status" value="1"/>
</dbReference>
<comment type="cofactor">
    <cofactor evidence="5">
        <name>Mg(2+)</name>
        <dbReference type="ChEBI" id="CHEBI:18420"/>
    </cofactor>
    <cofactor evidence="5">
        <name>Mn(2+)</name>
        <dbReference type="ChEBI" id="CHEBI:29035"/>
    </cofactor>
    <text evidence="5">Probably binds two magnesium or manganese ions per subunit.</text>
</comment>
<organism evidence="8 9">
    <name type="scientific">Paxillus involutus ATCC 200175</name>
    <dbReference type="NCBI Taxonomy" id="664439"/>
    <lineage>
        <taxon>Eukaryota</taxon>
        <taxon>Fungi</taxon>
        <taxon>Dikarya</taxon>
        <taxon>Basidiomycota</taxon>
        <taxon>Agaricomycotina</taxon>
        <taxon>Agaricomycetes</taxon>
        <taxon>Agaricomycetidae</taxon>
        <taxon>Boletales</taxon>
        <taxon>Paxilineae</taxon>
        <taxon>Paxillaceae</taxon>
        <taxon>Paxillus</taxon>
    </lineage>
</organism>
<feature type="binding site" evidence="5">
    <location>
        <position position="31"/>
    </location>
    <ligand>
        <name>Mg(2+)</name>
        <dbReference type="ChEBI" id="CHEBI:18420"/>
        <label>1</label>
    </ligand>
</feature>
<feature type="site" description="Transition state stabilizer" evidence="6">
    <location>
        <position position="142"/>
    </location>
</feature>
<comment type="similarity">
    <text evidence="1">Belongs to the DNA repair enzymes AP/ExoA family.</text>
</comment>
<dbReference type="Pfam" id="PF03372">
    <property type="entry name" value="Exo_endo_phos"/>
    <property type="match status" value="1"/>
</dbReference>
<dbReference type="PANTHER" id="PTHR22748">
    <property type="entry name" value="AP ENDONUCLEASE"/>
    <property type="match status" value="1"/>
</dbReference>
<name>A0A0C9TX93_PAXIN</name>
<keyword evidence="5" id="KW-0464">Manganese</keyword>
<dbReference type="GO" id="GO:0046872">
    <property type="term" value="F:metal ion binding"/>
    <property type="evidence" value="ECO:0007669"/>
    <property type="project" value="UniProtKB-KW"/>
</dbReference>
<sequence>MKGRYHQRGDKWLHINQIVRDHKIGILALQETHLSKLEEDLINQVFQDRLHMISSLDPSAPNAKGVAIVINKQLTNWKGIQTFELIPGRAILTKLPWHKDEYLTILNIYTPNESSTNAEFWDQLSLELETTPKPGILLGDFNLVEDALDRLPPHTDASRATEALAKLKTTLSLVDGWRTENPDSTAFTFSQSRAQGGAQSRIDRIYLKRDALIFSKEWYIRPSGIHTDHQIISARISDHRMPYIGKGRWSLPLFVLKDKGVSNKILSLGKVLQKQIDCDRQLQPRSETDNPQTALKSFKNAVISMCRGAAKEAIPKIQRKMNNIKSNLKTVLNDKSLSEEEKQYTGFELQE</sequence>
<evidence type="ECO:0000256" key="1">
    <source>
        <dbReference type="ARBA" id="ARBA00007092"/>
    </source>
</evidence>
<dbReference type="OrthoDB" id="3264871at2759"/>
<dbReference type="InterPro" id="IPR036691">
    <property type="entry name" value="Endo/exonu/phosph_ase_sf"/>
</dbReference>
<evidence type="ECO:0000313" key="8">
    <source>
        <dbReference type="EMBL" id="KIJ12237.1"/>
    </source>
</evidence>
<accession>A0A0C9TX93</accession>
<dbReference type="GO" id="GO:0008311">
    <property type="term" value="F:double-stranded DNA 3'-5' DNA exonuclease activity"/>
    <property type="evidence" value="ECO:0007669"/>
    <property type="project" value="TreeGrafter"/>
</dbReference>
<dbReference type="InterPro" id="IPR005135">
    <property type="entry name" value="Endo/exonuclease/phosphatase"/>
</dbReference>
<dbReference type="InterPro" id="IPR004808">
    <property type="entry name" value="AP_endonuc_1"/>
</dbReference>
<dbReference type="Proteomes" id="UP000053647">
    <property type="component" value="Unassembled WGS sequence"/>
</dbReference>
<dbReference type="GO" id="GO:0005634">
    <property type="term" value="C:nucleus"/>
    <property type="evidence" value="ECO:0007669"/>
    <property type="project" value="TreeGrafter"/>
</dbReference>
<dbReference type="GO" id="GO:0006284">
    <property type="term" value="P:base-excision repair"/>
    <property type="evidence" value="ECO:0007669"/>
    <property type="project" value="TreeGrafter"/>
</dbReference>
<keyword evidence="9" id="KW-1185">Reference proteome</keyword>
<dbReference type="AlphaFoldDB" id="A0A0C9TX93"/>
<keyword evidence="2 5" id="KW-0479">Metal-binding</keyword>
<dbReference type="EMBL" id="KN819366">
    <property type="protein sequence ID" value="KIJ12237.1"/>
    <property type="molecule type" value="Genomic_DNA"/>
</dbReference>
<evidence type="ECO:0000259" key="7">
    <source>
        <dbReference type="Pfam" id="PF03372"/>
    </source>
</evidence>
<evidence type="ECO:0000256" key="4">
    <source>
        <dbReference type="ARBA" id="ARBA00022842"/>
    </source>
</evidence>
<dbReference type="HOGENOM" id="CLU_049840_0_0_1"/>
<proteinExistence type="inferred from homology"/>
<keyword evidence="4 5" id="KW-0460">Magnesium</keyword>
<evidence type="ECO:0000256" key="2">
    <source>
        <dbReference type="ARBA" id="ARBA00022723"/>
    </source>
</evidence>
<protein>
    <recommendedName>
        <fullName evidence="7">Endonuclease/exonuclease/phosphatase domain-containing protein</fullName>
    </recommendedName>
</protein>